<keyword evidence="1 7" id="KW-0723">Serine/threonine-protein kinase</keyword>
<feature type="binding site" evidence="6">
    <location>
        <position position="40"/>
    </location>
    <ligand>
        <name>ATP</name>
        <dbReference type="ChEBI" id="CHEBI:30616"/>
    </ligand>
</feature>
<dbReference type="AlphaFoldDB" id="A0A8S1KQ98"/>
<dbReference type="InterPro" id="IPR050591">
    <property type="entry name" value="GSK-3"/>
</dbReference>
<dbReference type="InterPro" id="IPR017441">
    <property type="entry name" value="Protein_kinase_ATP_BS"/>
</dbReference>
<sequence length="337" mass="38671">MKNNENLQSYAVEKRIGEGAFAIVYLASVQESGEKVAIKKAPIDKKYKNRELANLKLLGEHPNIVALKDAFYVVGQNEEVYINYVMEYMPDNLSDYLRNLKKQKQQLTQIQLQIITYQLLRGLAFIHGKGMAHRDIKPQNILIDGTTVKYCDFGSAKIISGGQINTSYLCSRHYRAPELIFGATDYSTSIDIWSLGCVFAELILLEPLFPGESSVDQLVEIMKVLGTPTAADIAEFNVSNTDFKFPQVKGHPWSKVFLKYKPDPQFIDLIKKMVTYQPQQRIKPFMALMHPFFNDLRELKNEEVPNKLWQFTPEEENIFGKQPLKHLMPSWWKGGKQ</sequence>
<dbReference type="SMART" id="SM00220">
    <property type="entry name" value="S_TKc"/>
    <property type="match status" value="1"/>
</dbReference>
<evidence type="ECO:0000259" key="8">
    <source>
        <dbReference type="PROSITE" id="PS50011"/>
    </source>
</evidence>
<dbReference type="Proteomes" id="UP000688137">
    <property type="component" value="Unassembled WGS sequence"/>
</dbReference>
<keyword evidence="3 6" id="KW-0547">Nucleotide-binding</keyword>
<evidence type="ECO:0000313" key="10">
    <source>
        <dbReference type="Proteomes" id="UP000688137"/>
    </source>
</evidence>
<evidence type="ECO:0000256" key="4">
    <source>
        <dbReference type="ARBA" id="ARBA00022777"/>
    </source>
</evidence>
<evidence type="ECO:0000256" key="7">
    <source>
        <dbReference type="RuleBase" id="RU000304"/>
    </source>
</evidence>
<proteinExistence type="inferred from homology"/>
<dbReference type="GO" id="GO:0005634">
    <property type="term" value="C:nucleus"/>
    <property type="evidence" value="ECO:0007669"/>
    <property type="project" value="TreeGrafter"/>
</dbReference>
<dbReference type="PROSITE" id="PS50011">
    <property type="entry name" value="PROTEIN_KINASE_DOM"/>
    <property type="match status" value="1"/>
</dbReference>
<reference evidence="9" key="1">
    <citation type="submission" date="2021-01" db="EMBL/GenBank/DDBJ databases">
        <authorList>
            <consortium name="Genoscope - CEA"/>
            <person name="William W."/>
        </authorList>
    </citation>
    <scope>NUCLEOTIDE SEQUENCE</scope>
</reference>
<keyword evidence="4" id="KW-0418">Kinase</keyword>
<dbReference type="InterPro" id="IPR039192">
    <property type="entry name" value="STKc_GSK3"/>
</dbReference>
<dbReference type="GO" id="GO:0005737">
    <property type="term" value="C:cytoplasm"/>
    <property type="evidence" value="ECO:0007669"/>
    <property type="project" value="TreeGrafter"/>
</dbReference>
<dbReference type="GO" id="GO:0004674">
    <property type="term" value="F:protein serine/threonine kinase activity"/>
    <property type="evidence" value="ECO:0007669"/>
    <property type="project" value="UniProtKB-KW"/>
</dbReference>
<evidence type="ECO:0000256" key="2">
    <source>
        <dbReference type="ARBA" id="ARBA00022679"/>
    </source>
</evidence>
<comment type="caution">
    <text evidence="9">The sequence shown here is derived from an EMBL/GenBank/DDBJ whole genome shotgun (WGS) entry which is preliminary data.</text>
</comment>
<dbReference type="PANTHER" id="PTHR24057">
    <property type="entry name" value="GLYCOGEN SYNTHASE KINASE-3 ALPHA"/>
    <property type="match status" value="1"/>
</dbReference>
<comment type="similarity">
    <text evidence="7">Belongs to the protein kinase superfamily.</text>
</comment>
<name>A0A8S1KQ98_PARPR</name>
<gene>
    <name evidence="9" type="ORF">PPRIM_AZ9-3.1.T0250245</name>
</gene>
<keyword evidence="5 6" id="KW-0067">ATP-binding</keyword>
<evidence type="ECO:0000256" key="5">
    <source>
        <dbReference type="ARBA" id="ARBA00022840"/>
    </source>
</evidence>
<dbReference type="GO" id="GO:0007165">
    <property type="term" value="P:signal transduction"/>
    <property type="evidence" value="ECO:0007669"/>
    <property type="project" value="TreeGrafter"/>
</dbReference>
<dbReference type="CDD" id="cd14137">
    <property type="entry name" value="STKc_GSK3"/>
    <property type="match status" value="1"/>
</dbReference>
<accession>A0A8S1KQ98</accession>
<dbReference type="PROSITE" id="PS00107">
    <property type="entry name" value="PROTEIN_KINASE_ATP"/>
    <property type="match status" value="1"/>
</dbReference>
<organism evidence="9 10">
    <name type="scientific">Paramecium primaurelia</name>
    <dbReference type="NCBI Taxonomy" id="5886"/>
    <lineage>
        <taxon>Eukaryota</taxon>
        <taxon>Sar</taxon>
        <taxon>Alveolata</taxon>
        <taxon>Ciliophora</taxon>
        <taxon>Intramacronucleata</taxon>
        <taxon>Oligohymenophorea</taxon>
        <taxon>Peniculida</taxon>
        <taxon>Parameciidae</taxon>
        <taxon>Paramecium</taxon>
    </lineage>
</organism>
<evidence type="ECO:0000256" key="6">
    <source>
        <dbReference type="PROSITE-ProRule" id="PRU10141"/>
    </source>
</evidence>
<dbReference type="EMBL" id="CAJJDM010000023">
    <property type="protein sequence ID" value="CAD8057067.1"/>
    <property type="molecule type" value="Genomic_DNA"/>
</dbReference>
<evidence type="ECO:0000256" key="3">
    <source>
        <dbReference type="ARBA" id="ARBA00022741"/>
    </source>
</evidence>
<dbReference type="InterPro" id="IPR008271">
    <property type="entry name" value="Ser/Thr_kinase_AS"/>
</dbReference>
<evidence type="ECO:0000256" key="1">
    <source>
        <dbReference type="ARBA" id="ARBA00022527"/>
    </source>
</evidence>
<dbReference type="OMA" id="PHANRGE"/>
<dbReference type="PROSITE" id="PS00108">
    <property type="entry name" value="PROTEIN_KINASE_ST"/>
    <property type="match status" value="1"/>
</dbReference>
<dbReference type="PANTHER" id="PTHR24057:SF0">
    <property type="entry name" value="PROTEIN KINASE SHAGGY-RELATED"/>
    <property type="match status" value="1"/>
</dbReference>
<dbReference type="GO" id="GO:0030154">
    <property type="term" value="P:cell differentiation"/>
    <property type="evidence" value="ECO:0007669"/>
    <property type="project" value="TreeGrafter"/>
</dbReference>
<keyword evidence="2" id="KW-0808">Transferase</keyword>
<evidence type="ECO:0000313" key="9">
    <source>
        <dbReference type="EMBL" id="CAD8057067.1"/>
    </source>
</evidence>
<dbReference type="Pfam" id="PF00069">
    <property type="entry name" value="Pkinase"/>
    <property type="match status" value="1"/>
</dbReference>
<keyword evidence="10" id="KW-1185">Reference proteome</keyword>
<feature type="domain" description="Protein kinase" evidence="8">
    <location>
        <begin position="10"/>
        <end position="293"/>
    </location>
</feature>
<protein>
    <recommendedName>
        <fullName evidence="8">Protein kinase domain-containing protein</fullName>
    </recommendedName>
</protein>
<dbReference type="InterPro" id="IPR000719">
    <property type="entry name" value="Prot_kinase_dom"/>
</dbReference>
<dbReference type="FunFam" id="1.10.510.10:FF:000624">
    <property type="entry name" value="Mitogen-activated protein kinase"/>
    <property type="match status" value="1"/>
</dbReference>
<dbReference type="GO" id="GO:0005524">
    <property type="term" value="F:ATP binding"/>
    <property type="evidence" value="ECO:0007669"/>
    <property type="project" value="UniProtKB-UniRule"/>
</dbReference>